<evidence type="ECO:0000259" key="4">
    <source>
        <dbReference type="Pfam" id="PF01420"/>
    </source>
</evidence>
<keyword evidence="3" id="KW-0238">DNA-binding</keyword>
<dbReference type="PANTHER" id="PTHR30408:SF12">
    <property type="entry name" value="TYPE I RESTRICTION ENZYME MJAVIII SPECIFICITY SUBUNIT"/>
    <property type="match status" value="1"/>
</dbReference>
<keyword evidence="6" id="KW-1185">Reference proteome</keyword>
<dbReference type="Proteomes" id="UP000006050">
    <property type="component" value="Chromosome"/>
</dbReference>
<keyword evidence="5" id="KW-0540">Nuclease</keyword>
<feature type="domain" description="Type I restriction modification DNA specificity" evidence="4">
    <location>
        <begin position="22"/>
        <end position="192"/>
    </location>
</feature>
<comment type="similarity">
    <text evidence="1">Belongs to the type-I restriction system S methylase family.</text>
</comment>
<dbReference type="InterPro" id="IPR000055">
    <property type="entry name" value="Restrct_endonuc_typeI_TRD"/>
</dbReference>
<name>I3Z193_BELBD</name>
<dbReference type="Gene3D" id="3.90.220.20">
    <property type="entry name" value="DNA methylase specificity domains"/>
    <property type="match status" value="2"/>
</dbReference>
<evidence type="ECO:0000313" key="5">
    <source>
        <dbReference type="EMBL" id="AFL83011.1"/>
    </source>
</evidence>
<dbReference type="eggNOG" id="COG0732">
    <property type="taxonomic scope" value="Bacteria"/>
</dbReference>
<proteinExistence type="inferred from homology"/>
<keyword evidence="2" id="KW-0680">Restriction system</keyword>
<sequence>MKNYNSYDTYRYSSIAWIGDIPEHWEVRKLKYIFQIQKRIAGELGLNVLSITQKGIKIKDITSGGGQLAMDYSKYQRIYTGEFGMNHMDLLTGYVDISKYDGVISPDYRVFAQIDNESDKNYMLRLLQMCYKQKIFFAEGQGAAQLGRWRMPSDNFKNFLFPVPPKEEQTAIARFLDYKLAKINRFIQKKKQLLALYAERRKSLTKELVNSQNVKYLRLSSVANLIHRPIERLENELYTPVGLYNRGRGLFHKESILGKELGDSSFFYIKKGDVILSGQFAWEGSVALVDLEDDGCVASHRYPVLNCDLNVIIPEYLFSFFTISEGHLLLDYHSRGAAGRNRPLNPRYLIKEKIPVPDISLQKELIKLIERENELKAIIKKEISLVEEYKTALIAEAVTGKIDVRGYDVPEISEEETYEEIEEEISMAAEDGEEYQTIEE</sequence>
<dbReference type="RefSeq" id="WP_014771026.1">
    <property type="nucleotide sequence ID" value="NC_018010.1"/>
</dbReference>
<evidence type="ECO:0000256" key="1">
    <source>
        <dbReference type="ARBA" id="ARBA00010923"/>
    </source>
</evidence>
<dbReference type="REBASE" id="49041">
    <property type="entry name" value="S.Bba15883ORF350P"/>
</dbReference>
<dbReference type="SUPFAM" id="SSF116734">
    <property type="entry name" value="DNA methylase specificity domain"/>
    <property type="match status" value="2"/>
</dbReference>
<organism evidence="5 6">
    <name type="scientific">Belliella baltica (strain DSM 15883 / CIP 108006 / LMG 21964 / BA134)</name>
    <dbReference type="NCBI Taxonomy" id="866536"/>
    <lineage>
        <taxon>Bacteria</taxon>
        <taxon>Pseudomonadati</taxon>
        <taxon>Bacteroidota</taxon>
        <taxon>Cytophagia</taxon>
        <taxon>Cytophagales</taxon>
        <taxon>Cyclobacteriaceae</taxon>
        <taxon>Belliella</taxon>
    </lineage>
</organism>
<dbReference type="PANTHER" id="PTHR30408">
    <property type="entry name" value="TYPE-1 RESTRICTION ENZYME ECOKI SPECIFICITY PROTEIN"/>
    <property type="match status" value="1"/>
</dbReference>
<dbReference type="Pfam" id="PF01420">
    <property type="entry name" value="Methylase_S"/>
    <property type="match status" value="1"/>
</dbReference>
<dbReference type="OrthoDB" id="667970at2"/>
<dbReference type="GO" id="GO:0004519">
    <property type="term" value="F:endonuclease activity"/>
    <property type="evidence" value="ECO:0007669"/>
    <property type="project" value="UniProtKB-KW"/>
</dbReference>
<dbReference type="GO" id="GO:0003677">
    <property type="term" value="F:DNA binding"/>
    <property type="evidence" value="ECO:0007669"/>
    <property type="project" value="UniProtKB-KW"/>
</dbReference>
<dbReference type="KEGG" id="bbd:Belba_0348"/>
<gene>
    <name evidence="5" type="ordered locus">Belba_0348</name>
</gene>
<accession>I3Z193</accession>
<protein>
    <submittedName>
        <fullName evidence="5">Restriction endonuclease S subunit</fullName>
    </submittedName>
</protein>
<dbReference type="STRING" id="866536.Belba_0348"/>
<dbReference type="AlphaFoldDB" id="I3Z193"/>
<evidence type="ECO:0000256" key="3">
    <source>
        <dbReference type="ARBA" id="ARBA00023125"/>
    </source>
</evidence>
<dbReference type="EMBL" id="CP003281">
    <property type="protein sequence ID" value="AFL83011.1"/>
    <property type="molecule type" value="Genomic_DNA"/>
</dbReference>
<keyword evidence="5" id="KW-0255">Endonuclease</keyword>
<dbReference type="PATRIC" id="fig|866536.3.peg.362"/>
<dbReference type="InterPro" id="IPR044946">
    <property type="entry name" value="Restrct_endonuc_typeI_TRD_sf"/>
</dbReference>
<evidence type="ECO:0000313" key="6">
    <source>
        <dbReference type="Proteomes" id="UP000006050"/>
    </source>
</evidence>
<reference evidence="6" key="1">
    <citation type="submission" date="2012-06" db="EMBL/GenBank/DDBJ databases">
        <title>The complete genome of Belliella baltica DSM 15883.</title>
        <authorList>
            <person name="Lucas S."/>
            <person name="Copeland A."/>
            <person name="Lapidus A."/>
            <person name="Goodwin L."/>
            <person name="Pitluck S."/>
            <person name="Peters L."/>
            <person name="Mikhailova N."/>
            <person name="Davenport K."/>
            <person name="Kyrpides N."/>
            <person name="Mavromatis K."/>
            <person name="Pagani I."/>
            <person name="Ivanova N."/>
            <person name="Ovchinnikova G."/>
            <person name="Zeytun A."/>
            <person name="Detter J.C."/>
            <person name="Han C."/>
            <person name="Land M."/>
            <person name="Hauser L."/>
            <person name="Markowitz V."/>
            <person name="Cheng J.-F."/>
            <person name="Hugenholtz P."/>
            <person name="Woyke T."/>
            <person name="Wu D."/>
            <person name="Tindall B."/>
            <person name="Pomrenke H."/>
            <person name="Brambilla E."/>
            <person name="Klenk H.-P."/>
            <person name="Eisen J.A."/>
        </authorList>
    </citation>
    <scope>NUCLEOTIDE SEQUENCE [LARGE SCALE GENOMIC DNA]</scope>
    <source>
        <strain evidence="6">DSM 15883 / CIP 108006 / LMG 21964 / BA134</strain>
    </source>
</reference>
<evidence type="ECO:0000256" key="2">
    <source>
        <dbReference type="ARBA" id="ARBA00022747"/>
    </source>
</evidence>
<dbReference type="HOGENOM" id="CLU_021095_1_1_10"/>
<dbReference type="GO" id="GO:0009307">
    <property type="term" value="P:DNA restriction-modification system"/>
    <property type="evidence" value="ECO:0007669"/>
    <property type="project" value="UniProtKB-KW"/>
</dbReference>
<dbReference type="InterPro" id="IPR052021">
    <property type="entry name" value="Type-I_RS_S_subunit"/>
</dbReference>
<keyword evidence="5" id="KW-0378">Hydrolase</keyword>